<dbReference type="AlphaFoldDB" id="A0AAD3TTM5"/>
<keyword evidence="2" id="KW-0732">Signal</keyword>
<feature type="compositionally biased region" description="Pro residues" evidence="1">
    <location>
        <begin position="75"/>
        <end position="86"/>
    </location>
</feature>
<evidence type="ECO:0000313" key="3">
    <source>
        <dbReference type="EMBL" id="GMK56281.1"/>
    </source>
</evidence>
<feature type="compositionally biased region" description="Polar residues" evidence="1">
    <location>
        <begin position="19"/>
        <end position="28"/>
    </location>
</feature>
<evidence type="ECO:0000313" key="4">
    <source>
        <dbReference type="Proteomes" id="UP001222932"/>
    </source>
</evidence>
<organism evidence="3 4">
    <name type="scientific">Cutaneotrichosporon spelunceum</name>
    <dbReference type="NCBI Taxonomy" id="1672016"/>
    <lineage>
        <taxon>Eukaryota</taxon>
        <taxon>Fungi</taxon>
        <taxon>Dikarya</taxon>
        <taxon>Basidiomycota</taxon>
        <taxon>Agaricomycotina</taxon>
        <taxon>Tremellomycetes</taxon>
        <taxon>Trichosporonales</taxon>
        <taxon>Trichosporonaceae</taxon>
        <taxon>Cutaneotrichosporon</taxon>
    </lineage>
</organism>
<dbReference type="PROSITE" id="PS51257">
    <property type="entry name" value="PROKAR_LIPOPROTEIN"/>
    <property type="match status" value="1"/>
</dbReference>
<gene>
    <name evidence="3" type="ORF">CspeluHIS016_0301210</name>
</gene>
<accession>A0AAD3TTM5</accession>
<reference evidence="3" key="2">
    <citation type="submission" date="2023-06" db="EMBL/GenBank/DDBJ databases">
        <authorList>
            <person name="Kobayashi Y."/>
            <person name="Kayamori A."/>
            <person name="Aoki K."/>
            <person name="Shiwa Y."/>
            <person name="Fujita N."/>
            <person name="Sugita T."/>
            <person name="Iwasaki W."/>
            <person name="Tanaka N."/>
            <person name="Takashima M."/>
        </authorList>
    </citation>
    <scope>NUCLEOTIDE SEQUENCE</scope>
    <source>
        <strain evidence="3">HIS016</strain>
    </source>
</reference>
<dbReference type="Proteomes" id="UP001222932">
    <property type="component" value="Unassembled WGS sequence"/>
</dbReference>
<reference evidence="3" key="1">
    <citation type="journal article" date="2023" name="BMC Genomics">
        <title>Chromosome-level genome assemblies of Cutaneotrichosporon spp. (Trichosporonales, Basidiomycota) reveal imbalanced evolution between nucleotide sequences and chromosome synteny.</title>
        <authorList>
            <person name="Kobayashi Y."/>
            <person name="Kayamori A."/>
            <person name="Aoki K."/>
            <person name="Shiwa Y."/>
            <person name="Matsutani M."/>
            <person name="Fujita N."/>
            <person name="Sugita T."/>
            <person name="Iwasaki W."/>
            <person name="Tanaka N."/>
            <person name="Takashima M."/>
        </authorList>
    </citation>
    <scope>NUCLEOTIDE SEQUENCE</scope>
    <source>
        <strain evidence="3">HIS016</strain>
    </source>
</reference>
<feature type="compositionally biased region" description="Low complexity" evidence="1">
    <location>
        <begin position="29"/>
        <end position="68"/>
    </location>
</feature>
<dbReference type="EMBL" id="BTCM01000003">
    <property type="protein sequence ID" value="GMK56281.1"/>
    <property type="molecule type" value="Genomic_DNA"/>
</dbReference>
<sequence>MRVLALFLLATAALAVPGQPQSSTATGCSTSLKPPSSKTPKPPKSSKTPKPPKSSNTSPTSSNTPTPTGSAGTCPPTPLPAPPPTTPTLQNTWGRGSIDPASFIEGSYINGSEYLSWAWALIYRPADGGTFCLTTYSPEAPAAMVAYVADTFDPASAAMVAGTAGHVGAACVSGVDASCVDFYAQWGNASVIARGAHCFACGNADHGPGA</sequence>
<keyword evidence="4" id="KW-1185">Reference proteome</keyword>
<evidence type="ECO:0000256" key="1">
    <source>
        <dbReference type="SAM" id="MobiDB-lite"/>
    </source>
</evidence>
<protein>
    <submittedName>
        <fullName evidence="3">Uncharacterized protein</fullName>
    </submittedName>
</protein>
<feature type="signal peptide" evidence="2">
    <location>
        <begin position="1"/>
        <end position="15"/>
    </location>
</feature>
<comment type="caution">
    <text evidence="3">The sequence shown here is derived from an EMBL/GenBank/DDBJ whole genome shotgun (WGS) entry which is preliminary data.</text>
</comment>
<proteinExistence type="predicted"/>
<evidence type="ECO:0000256" key="2">
    <source>
        <dbReference type="SAM" id="SignalP"/>
    </source>
</evidence>
<feature type="region of interest" description="Disordered" evidence="1">
    <location>
        <begin position="16"/>
        <end position="94"/>
    </location>
</feature>
<name>A0AAD3TTM5_9TREE</name>
<feature type="chain" id="PRO_5042072350" evidence="2">
    <location>
        <begin position="16"/>
        <end position="210"/>
    </location>
</feature>